<dbReference type="PANTHER" id="PTHR37457:SF1">
    <property type="entry name" value="SIMILAR TO HUMAN CHROMOSOME 6 OPEN READING FRAME 52"/>
    <property type="match status" value="1"/>
</dbReference>
<dbReference type="PANTHER" id="PTHR37457">
    <property type="entry name" value="TRNA SELENOCYSTEINE 1-ASSOCIATED PROTEIN 1-RELATED"/>
    <property type="match status" value="1"/>
</dbReference>
<feature type="domain" description="tRNA selenocysteine 1-associated protein 1 C-terminal" evidence="1">
    <location>
        <begin position="40"/>
        <end position="89"/>
    </location>
</feature>
<accession>A0A2J8WMV0</accession>
<evidence type="ECO:0000259" key="1">
    <source>
        <dbReference type="Pfam" id="PF17654"/>
    </source>
</evidence>
<sequence>METTPLPENQDEDPLEVMWSQYVAQAYLKLTDLSNSLVSASQSVGVTDPHLHLNIEESNQEFMVKSEELYDSLMNCHWQPLDTVHSEIPDETPK</sequence>
<dbReference type="InterPro" id="IPR040434">
    <property type="entry name" value="TSAP1"/>
</dbReference>
<organism evidence="2">
    <name type="scientific">Pongo abelii</name>
    <name type="common">Sumatran orangutan</name>
    <name type="synonym">Pongo pygmaeus abelii</name>
    <dbReference type="NCBI Taxonomy" id="9601"/>
    <lineage>
        <taxon>Eukaryota</taxon>
        <taxon>Metazoa</taxon>
        <taxon>Chordata</taxon>
        <taxon>Craniata</taxon>
        <taxon>Vertebrata</taxon>
        <taxon>Euteleostomi</taxon>
        <taxon>Mammalia</taxon>
        <taxon>Eutheria</taxon>
        <taxon>Euarchontoglires</taxon>
        <taxon>Primates</taxon>
        <taxon>Haplorrhini</taxon>
        <taxon>Catarrhini</taxon>
        <taxon>Hominidae</taxon>
        <taxon>Pongo</taxon>
    </lineage>
</organism>
<dbReference type="EMBL" id="NDHI03003384">
    <property type="protein sequence ID" value="PNJ71104.1"/>
    <property type="molecule type" value="Genomic_DNA"/>
</dbReference>
<evidence type="ECO:0000313" key="2">
    <source>
        <dbReference type="EMBL" id="PNJ71104.1"/>
    </source>
</evidence>
<reference evidence="2" key="1">
    <citation type="submission" date="2017-12" db="EMBL/GenBank/DDBJ databases">
        <title>High-resolution comparative analysis of great ape genomes.</title>
        <authorList>
            <person name="Pollen A."/>
            <person name="Hastie A."/>
            <person name="Hormozdiari F."/>
            <person name="Dougherty M."/>
            <person name="Liu R."/>
            <person name="Chaisson M."/>
            <person name="Hoppe E."/>
            <person name="Hill C."/>
            <person name="Pang A."/>
            <person name="Hillier L."/>
            <person name="Baker C."/>
            <person name="Armstrong J."/>
            <person name="Shendure J."/>
            <person name="Paten B."/>
            <person name="Wilson R."/>
            <person name="Chao H."/>
            <person name="Schneider V."/>
            <person name="Ventura M."/>
            <person name="Kronenberg Z."/>
            <person name="Murali S."/>
            <person name="Gordon D."/>
            <person name="Cantsilieris S."/>
            <person name="Munson K."/>
            <person name="Nelson B."/>
            <person name="Raja A."/>
            <person name="Underwood J."/>
            <person name="Diekhans M."/>
            <person name="Fiddes I."/>
            <person name="Haussler D."/>
            <person name="Eichler E."/>
        </authorList>
    </citation>
    <scope>NUCLEOTIDE SEQUENCE [LARGE SCALE GENOMIC DNA]</scope>
    <source>
        <strain evidence="2">Susie</strain>
    </source>
</reference>
<name>A0A2J8WMV0_PONAB</name>
<dbReference type="Pfam" id="PF17654">
    <property type="entry name" value="Trnau1ap"/>
    <property type="match status" value="1"/>
</dbReference>
<gene>
    <name evidence="2" type="ORF">CR201_G0009352</name>
</gene>
<comment type="caution">
    <text evidence="2">The sequence shown here is derived from an EMBL/GenBank/DDBJ whole genome shotgun (WGS) entry which is preliminary data.</text>
</comment>
<dbReference type="InterPro" id="IPR041085">
    <property type="entry name" value="TSAP1_C"/>
</dbReference>
<protein>
    <submittedName>
        <fullName evidence="2">C6orf52 isoform 6</fullName>
    </submittedName>
</protein>
<dbReference type="AlphaFoldDB" id="A0A2J8WMV0"/>
<proteinExistence type="predicted"/>